<feature type="compositionally biased region" description="Gly residues" evidence="1">
    <location>
        <begin position="243"/>
        <end position="264"/>
    </location>
</feature>
<protein>
    <submittedName>
        <fullName evidence="3">Uncharacterized protein</fullName>
    </submittedName>
</protein>
<proteinExistence type="predicted"/>
<dbReference type="AlphaFoldDB" id="A0A182JI26"/>
<evidence type="ECO:0000256" key="1">
    <source>
        <dbReference type="SAM" id="MobiDB-lite"/>
    </source>
</evidence>
<organism evidence="3">
    <name type="scientific">Anopheles atroparvus</name>
    <name type="common">European mosquito</name>
    <dbReference type="NCBI Taxonomy" id="41427"/>
    <lineage>
        <taxon>Eukaryota</taxon>
        <taxon>Metazoa</taxon>
        <taxon>Ecdysozoa</taxon>
        <taxon>Arthropoda</taxon>
        <taxon>Hexapoda</taxon>
        <taxon>Insecta</taxon>
        <taxon>Pterygota</taxon>
        <taxon>Neoptera</taxon>
        <taxon>Endopterygota</taxon>
        <taxon>Diptera</taxon>
        <taxon>Nematocera</taxon>
        <taxon>Culicoidea</taxon>
        <taxon>Culicidae</taxon>
        <taxon>Anophelinae</taxon>
        <taxon>Anopheles</taxon>
    </lineage>
</organism>
<reference evidence="3" key="1">
    <citation type="submission" date="2022-08" db="UniProtKB">
        <authorList>
            <consortium name="EnsemblMetazoa"/>
        </authorList>
    </citation>
    <scope>IDENTIFICATION</scope>
    <source>
        <strain evidence="3">EBRO</strain>
    </source>
</reference>
<sequence>MKYSGVLSPQLLLLLCVAVLGQLAHGFSIRPRRDLMEMGKAVVLEGVSKVKEAFDHGVSMKSEGKRSVDLFGLKFGADTGVNTGFGDAANEGATENDDDLVRRKRSLDILKVAQVANLLPQTPFGTNVNIVKVSSVSNVNNFGELPAPAPEVDTATVAPAARRKRSPDLVQVGNFEKQLFTVDSVVGPDRTLRTHESLAAVKGSSRTLVTGNRQRSKRAPQQSDGTDGEETESSSNGSPPRGGPRGPGGPGGPRGPGGPGGCRGGPPPGEDGSTTTAATAQRRKRETIESSVELERVRRSPRGPKSAACRGAGGPGGSTTEPSVQRRKRDTSENSSDYSEDSESEESQEREPRSTVASMEGHRRSRRQASPSPFGGEAAEKVGGWFEQLAGVFVDTVKKVVDVTKNAFNKDGQMQQ</sequence>
<feature type="signal peptide" evidence="2">
    <location>
        <begin position="1"/>
        <end position="26"/>
    </location>
</feature>
<feature type="region of interest" description="Disordered" evidence="1">
    <location>
        <begin position="196"/>
        <end position="379"/>
    </location>
</feature>
<evidence type="ECO:0000313" key="3">
    <source>
        <dbReference type="EnsemblMetazoa" id="AATE018493-PA.1"/>
    </source>
</evidence>
<dbReference type="VEuPathDB" id="VectorBase:AATE018493"/>
<feature type="compositionally biased region" description="Polar residues" evidence="1">
    <location>
        <begin position="204"/>
        <end position="225"/>
    </location>
</feature>
<name>A0A182JI26_ANOAO</name>
<dbReference type="EnsemblMetazoa" id="AATE018493-RA">
    <property type="protein sequence ID" value="AATE018493-PA.1"/>
    <property type="gene ID" value="AATE018493"/>
</dbReference>
<keyword evidence="2" id="KW-0732">Signal</keyword>
<feature type="chain" id="PRO_5043938026" evidence="2">
    <location>
        <begin position="27"/>
        <end position="416"/>
    </location>
</feature>
<evidence type="ECO:0000256" key="2">
    <source>
        <dbReference type="SAM" id="SignalP"/>
    </source>
</evidence>
<accession>A0A182JI26</accession>